<gene>
    <name evidence="1" type="ORF">SNEC2469_LOCUS26793</name>
</gene>
<evidence type="ECO:0000313" key="1">
    <source>
        <dbReference type="EMBL" id="CAE7854974.1"/>
    </source>
</evidence>
<organism evidence="1 2">
    <name type="scientific">Symbiodinium necroappetens</name>
    <dbReference type="NCBI Taxonomy" id="1628268"/>
    <lineage>
        <taxon>Eukaryota</taxon>
        <taxon>Sar</taxon>
        <taxon>Alveolata</taxon>
        <taxon>Dinophyceae</taxon>
        <taxon>Suessiales</taxon>
        <taxon>Symbiodiniaceae</taxon>
        <taxon>Symbiodinium</taxon>
    </lineage>
</organism>
<accession>A0A813A4U0</accession>
<reference evidence="1" key="1">
    <citation type="submission" date="2021-02" db="EMBL/GenBank/DDBJ databases">
        <authorList>
            <person name="Dougan E. K."/>
            <person name="Rhodes N."/>
            <person name="Thang M."/>
            <person name="Chan C."/>
        </authorList>
    </citation>
    <scope>NUCLEOTIDE SEQUENCE</scope>
</reference>
<name>A0A813A4U0_9DINO</name>
<feature type="non-terminal residue" evidence="1">
    <location>
        <position position="1"/>
    </location>
</feature>
<proteinExistence type="predicted"/>
<dbReference type="EMBL" id="CAJNJA010055255">
    <property type="protein sequence ID" value="CAE7854974.1"/>
    <property type="molecule type" value="Genomic_DNA"/>
</dbReference>
<dbReference type="Proteomes" id="UP000601435">
    <property type="component" value="Unassembled WGS sequence"/>
</dbReference>
<dbReference type="AlphaFoldDB" id="A0A813A4U0"/>
<protein>
    <submittedName>
        <fullName evidence="1">Uncharacterized protein</fullName>
    </submittedName>
</protein>
<comment type="caution">
    <text evidence="1">The sequence shown here is derived from an EMBL/GenBank/DDBJ whole genome shotgun (WGS) entry which is preliminary data.</text>
</comment>
<keyword evidence="2" id="KW-1185">Reference proteome</keyword>
<dbReference type="OrthoDB" id="10440832at2759"/>
<sequence length="174" mass="19184">MAEPKVWEIPFPPDVYATALEEFLLLEALRGLLGEEASKRVPPAIGLAPVNDIVQCACALLDEAARTVFLAYYEQLALHRRRALDTFMPEPAPVLTDALSRAEALARYFLMDGQAPLWTAARQVVAELEWCTDRHSMAPKQGGSVFLGAYSCGPFAGSLDRPQYWSTIAVNMDL</sequence>
<evidence type="ECO:0000313" key="2">
    <source>
        <dbReference type="Proteomes" id="UP000601435"/>
    </source>
</evidence>